<dbReference type="CDD" id="cd00293">
    <property type="entry name" value="USP-like"/>
    <property type="match status" value="1"/>
</dbReference>
<dbReference type="EMBL" id="JNVL01000008">
    <property type="protein sequence ID" value="KER06488.1"/>
    <property type="molecule type" value="Genomic_DNA"/>
</dbReference>
<name>A0A081S6D5_9ARCH</name>
<dbReference type="PRINTS" id="PR01438">
    <property type="entry name" value="UNVRSLSTRESS"/>
</dbReference>
<dbReference type="Proteomes" id="UP000028027">
    <property type="component" value="Unassembled WGS sequence"/>
</dbReference>
<dbReference type="SUPFAM" id="SSF52402">
    <property type="entry name" value="Adenine nucleotide alpha hydrolases-like"/>
    <property type="match status" value="1"/>
</dbReference>
<comment type="similarity">
    <text evidence="1">Belongs to the universal stress protein A family.</text>
</comment>
<dbReference type="AlphaFoldDB" id="A0A081S6D5"/>
<dbReference type="GO" id="GO:0008984">
    <property type="term" value="F:protein-glutamate methylesterase activity"/>
    <property type="evidence" value="ECO:0007669"/>
    <property type="project" value="UniProtKB-EC"/>
</dbReference>
<dbReference type="PANTHER" id="PTHR46268">
    <property type="entry name" value="STRESS RESPONSE PROTEIN NHAX"/>
    <property type="match status" value="1"/>
</dbReference>
<protein>
    <submittedName>
        <fullName evidence="3">Universal stress protein</fullName>
        <ecNumber evidence="3">3.1.1.61</ecNumber>
    </submittedName>
</protein>
<evidence type="ECO:0000313" key="4">
    <source>
        <dbReference type="Proteomes" id="UP000028027"/>
    </source>
</evidence>
<keyword evidence="4" id="KW-1185">Reference proteome</keyword>
<dbReference type="Pfam" id="PF00582">
    <property type="entry name" value="Usp"/>
    <property type="match status" value="1"/>
</dbReference>
<evidence type="ECO:0000313" key="3">
    <source>
        <dbReference type="EMBL" id="KER06488.1"/>
    </source>
</evidence>
<gene>
    <name evidence="3" type="ORF">AAA799E16_00726</name>
</gene>
<reference evidence="3 4" key="1">
    <citation type="submission" date="2014-06" db="EMBL/GenBank/DDBJ databases">
        <authorList>
            <person name="Ngugi D.K."/>
            <person name="Blom J."/>
            <person name="Alam I."/>
            <person name="Rashid M."/>
            <person name="Ba Alawi W."/>
            <person name="Zhang G."/>
            <person name="Hikmawan T."/>
            <person name="Guan Y."/>
            <person name="Antunes A."/>
            <person name="Siam R."/>
            <person name="Eldorry H."/>
            <person name="Bajic V."/>
            <person name="Stingl U."/>
        </authorList>
    </citation>
    <scope>NUCLEOTIDE SEQUENCE [LARGE SCALE GENOMIC DNA]</scope>
    <source>
        <strain evidence="3">SCGC AAA799-E16</strain>
    </source>
</reference>
<dbReference type="InterPro" id="IPR014729">
    <property type="entry name" value="Rossmann-like_a/b/a_fold"/>
</dbReference>
<proteinExistence type="inferred from homology"/>
<dbReference type="InterPro" id="IPR006016">
    <property type="entry name" value="UspA"/>
</dbReference>
<organism evidence="3 4">
    <name type="scientific">Marine Group I thaumarchaeote SCGC AAA799-E16</name>
    <dbReference type="NCBI Taxonomy" id="1502292"/>
    <lineage>
        <taxon>Archaea</taxon>
        <taxon>Nitrososphaerota</taxon>
        <taxon>Marine Group I</taxon>
    </lineage>
</organism>
<dbReference type="EC" id="3.1.1.61" evidence="3"/>
<evidence type="ECO:0000259" key="2">
    <source>
        <dbReference type="Pfam" id="PF00582"/>
    </source>
</evidence>
<dbReference type="Gene3D" id="3.40.50.620">
    <property type="entry name" value="HUPs"/>
    <property type="match status" value="1"/>
</dbReference>
<sequence length="96" mass="10388">MGYSKINPQVIAKQKNAAKKLIRKLESTAKSNNVSISVKIKQGRSIIKEIVDFTKSHKIDLIVMGSHGRTGLSKLILGSVANGVVQQAKCSVMVVK</sequence>
<dbReference type="InterPro" id="IPR006015">
    <property type="entry name" value="Universal_stress_UspA"/>
</dbReference>
<accession>A0A081S6D5</accession>
<feature type="domain" description="UspA" evidence="2">
    <location>
        <begin position="16"/>
        <end position="96"/>
    </location>
</feature>
<keyword evidence="3" id="KW-0378">Hydrolase</keyword>
<comment type="caution">
    <text evidence="3">The sequence shown here is derived from an EMBL/GenBank/DDBJ whole genome shotgun (WGS) entry which is preliminary data.</text>
</comment>
<dbReference type="PANTHER" id="PTHR46268:SF6">
    <property type="entry name" value="UNIVERSAL STRESS PROTEIN UP12"/>
    <property type="match status" value="1"/>
</dbReference>
<evidence type="ECO:0000256" key="1">
    <source>
        <dbReference type="ARBA" id="ARBA00008791"/>
    </source>
</evidence>